<dbReference type="OrthoDB" id="2141841at2759"/>
<feature type="region of interest" description="Disordered" evidence="1">
    <location>
        <begin position="4195"/>
        <end position="4215"/>
    </location>
</feature>
<feature type="region of interest" description="Disordered" evidence="1">
    <location>
        <begin position="1384"/>
        <end position="1420"/>
    </location>
</feature>
<feature type="region of interest" description="Disordered" evidence="1">
    <location>
        <begin position="1"/>
        <end position="54"/>
    </location>
</feature>
<feature type="region of interest" description="Disordered" evidence="1">
    <location>
        <begin position="382"/>
        <end position="407"/>
    </location>
</feature>
<feature type="compositionally biased region" description="Basic and acidic residues" evidence="1">
    <location>
        <begin position="1058"/>
        <end position="1068"/>
    </location>
</feature>
<evidence type="ECO:0000256" key="1">
    <source>
        <dbReference type="SAM" id="MobiDB-lite"/>
    </source>
</evidence>
<feature type="region of interest" description="Disordered" evidence="1">
    <location>
        <begin position="1050"/>
        <end position="1073"/>
    </location>
</feature>
<name>A0A4P9XCV0_9FUNG</name>
<reference evidence="3" key="1">
    <citation type="journal article" date="2018" name="Nat. Microbiol.">
        <title>Leveraging single-cell genomics to expand the fungal tree of life.</title>
        <authorList>
            <person name="Ahrendt S.R."/>
            <person name="Quandt C.A."/>
            <person name="Ciobanu D."/>
            <person name="Clum A."/>
            <person name="Salamov A."/>
            <person name="Andreopoulos B."/>
            <person name="Cheng J.F."/>
            <person name="Woyke T."/>
            <person name="Pelin A."/>
            <person name="Henrissat B."/>
            <person name="Reynolds N.K."/>
            <person name="Benny G.L."/>
            <person name="Smith M.E."/>
            <person name="James T.Y."/>
            <person name="Grigoriev I.V."/>
        </authorList>
    </citation>
    <scope>NUCLEOTIDE SEQUENCE [LARGE SCALE GENOMIC DNA]</scope>
    <source>
        <strain evidence="3">ATCC 52028</strain>
    </source>
</reference>
<dbReference type="Proteomes" id="UP000274922">
    <property type="component" value="Unassembled WGS sequence"/>
</dbReference>
<feature type="region of interest" description="Disordered" evidence="1">
    <location>
        <begin position="1141"/>
        <end position="1177"/>
    </location>
</feature>
<protein>
    <submittedName>
        <fullName evidence="2">Uncharacterized protein</fullName>
    </submittedName>
</protein>
<evidence type="ECO:0000313" key="3">
    <source>
        <dbReference type="Proteomes" id="UP000274922"/>
    </source>
</evidence>
<accession>A0A4P9XCV0</accession>
<organism evidence="2 3">
    <name type="scientific">Caulochytrium protostelioides</name>
    <dbReference type="NCBI Taxonomy" id="1555241"/>
    <lineage>
        <taxon>Eukaryota</taxon>
        <taxon>Fungi</taxon>
        <taxon>Fungi incertae sedis</taxon>
        <taxon>Chytridiomycota</taxon>
        <taxon>Chytridiomycota incertae sedis</taxon>
        <taxon>Chytridiomycetes</taxon>
        <taxon>Caulochytriales</taxon>
        <taxon>Caulochytriaceae</taxon>
        <taxon>Caulochytrium</taxon>
    </lineage>
</organism>
<gene>
    <name evidence="2" type="ORF">CXG81DRAFT_17130</name>
</gene>
<sequence>MPIPPAAAAAAAPVPVPAPAPAPSSSRPYAPGTAVRPAGSPGSSPSKLPRAADRPAAIKKGYGSYVSESARRWATLRKQVAQGFFRALLQQGTRQTDVSSLVRVLWQHAHANWQRVHVARGETVVPISRADPDDAATAESRPARIDDVAGADAANPDGDIWEFKKVDHSNRSSVAMPGQREALSRTTSRFSIRNLSTTGAGVPLGQRSVLERSITSLDRPSNPISGPVPIYLDGLTRINVNLCIHRIAESFIKSQHYDYLSMTALGQIANQGWYIFIAAARRSDPVDRWVALRAIHTALPSLVNLPVEAGIREEALQAITTIALSDEVASLRRIAASLVAGMVNDLRLAPEHAPILKKTFYIFLSHVLEHVRYAIDHTRQTGTGSRANFPSEHRGMHSPKRGSMVSTSLPEDYESATIDPLSSTSPLSSENAAYVRATALPVASGPLPLLDLAQPLQLCGKFLRIKDKRLREKFEAIMTLCLHEILHHHPDMAGPGRDAAKLARRASLIAASSVTSKANVPVNPVAVLVARSKPVWQVVMNILNVDFEVSNRVSQHMAKLLGTYIQPFIHFPDDPQLQQDAIQFLARWFPIARDVAMVAGLNELRAGIRGLAEVPAIHQFLAPQWMDERVSGITEALDEVRHRLAIHAFFKHRVLAHPGTLADTAPVPGCPHFFLDPVCSMHFTRRVLLCLPIPAESRVTLTRALPGIPGVPSHCITCPPVFTHKLAAATMDLHGSHADFASSEGTPRSRYELLVKAGRLPGLPFGCTYSPQPLVDVQKLVPQEWSAGAGGGPPMGASTMSSRMLGTSVMDSMLIGTEDSSHSGNGGAPHERTRYGRYLRERGPIPPNTSRMPPSDLNENLVDESGVPYGYIKIPHGSDMTELNAYITRSGNGGAFGDLLNEMSPIYHVPIRQVYQHRQNLISLLVANGGKEHAESAHSLGRFGSQTSFAETNVATFAAAAAAQEDYPPGTTTERYTALWPSKSPLAHIAPTTDFPVNSVLHLNILVPGAPTMRRYALVVKAVGQDISAVSVEPSRMTSKDRLDAMREAGVGSQFGRSHRDPDGHTEDEMPSDVPDIDSADAFTTSNGADGLYVGATFNFFIQVAQPISNAWIPVTVEITDDHVEDEFAVLKKPEPAASRRFPGVVGRKGGFGPANAGSTGGHDGSTAARPSGQAPPVHVTMVPAGITQHKMPYFAPPITLLPLPIGFLPDGRVYYGRTESLKRAPLGQTIYGTMFYAASDVPGFAAALGRSAPPGSQAQVSHPYESSASLLGGGRPTSNMLAGYDRFGNPFFLSAGYFIPKPTGYTPDGVPYWDVRTVFEQPRGTLAVPPDLEDLARWPQFADEMDDDLIDLGDHTLYRPSVSSLNDSSMVSVSMVSSSWASSSMAPAGSRRTGGGFRTKGSRKGHGGGGRGRHGAHPGQAEATRLVQALQETLPNLAKAFLRTESELPPPMLLRHRKPVESLASSVSTSLSAVSNMGPFAGSASYAAPTKWWAVDPESLAQNVSGYDMKIAIEPTRVHCSSMTQHITKSVVLTYRSARGQNGERDYYVSTTDPAFVIAPGSSHLMLQGEGLLEVTFQFHPEKMQGTDALEGMLCVTDVDGNKMATCVLVGERQRRLRCDQSQVNGGWLLPGQTKQIRLSLHCLPVASAAHAATLGTMPNPSMAVPVTLSIRHDASGAFGVTQTQMKLQPSETKLVPLVFKPQTRGPATATLEIQGPNGEVIAVALAGMAGVPLVLHAETSQVSHEKGVTVLTRERSDFLRSLTLKPNWSLGGASSLSAAPPHVGTAGDPEPRSSTGAPQPTQAAETVILRSIFLAQAQETIVNFGVIPHGARVPCCVTLLNLAESSQTVRLYSTDAPDRLSFPELVRVASHRANTIEVVINTTAFAAQACTFMSTIDVLCPEYGKLTIQVHAFVGTPLVLDVFDIIYMPPCRVGQTSEVQLDLINISKYALDVDVAVTYAPTSTAVAQTTALASPPLTIDVGSEGAIASTPVHLADVEAGDPVWTNPSTLAVSVPPVAEPWAMLPMSLQFTCRRRGPLLAFIHVRTLHGRIPVRTIAAASYGFQPWRRGLHDDDANAVDYFRAWLSHPKRTLQEYPPAKATVLQLQMPLDAAKLLNDAAHETAIAKIRFDPAALTLLEPAAAFQVQSAPGVPTTLGALETGPLPTERSLTIFPSSFLSCDLRSCHLPYAGGVAELNVEFTKTFRYAGWVCALADREAWPFVLPVQCRPAYGFYVFPERESQLADLLASSRGTGANGEPATSIAAIAMSFKGASTQNILLANLQTERQTFTISVIKSTADGVATRCPFDMSPMTGEIARGDIQSVKVTCRPTAEAVSSVVTEVDVHIRSSSDRYAKPRLLTRVRIDAQWSSGELFGIPDALSFGACVVGYSRTQSFTIQNRNAGVPVTLSLLTKSPFSIYVELVTARRGYETSHASLLSSSSDQLALRAAAGGETAPGRSPASASAAAAVAELAAAVPAPTTLQATLQPGESLRVHVHFTPVESRSVLGKCYVYAADCDYTVNLVGTGGIADLVAHRSHRAIRSVAVGKTLAGLVAPPPPGEDAAGAMSVQTQEVLDFELSREGTIRYLTVYLTNKGTLPLRLHMITSTQNKLVRLYYCRMTQVLPYVTEMHTGRDYWAILRRKLRVLVSLKRIIQSHHVSERGQSDMERTEGALVPVGDLPPGTRGHADVRKYTLQETIPDLPPRTSWQFNIGYVARYPSRRFFPLRFHYSADVGDLAGLNAPPPVKVFSFMMGGPVYRPVEFSPPFWDFGLVPAGISQHGESYRSAGYDMMHQTLPGMGTAELMHTGPPGLGGRGLPGVGGAYPRAHGAMGASTLLLDIANLSIEPQTVSLINTSPEFTIDARHWQLSAGQKITVPIAFRPSKPQMQYRGHATFAHQHGEQVIKLNGIGGSAEVVADELLDFGSIKSKATSMATFKMANRGLLGCKYFIELVCPSDGGDFVVDPEFIENQQVEDTRRVSDGPATEVVGFLDAGASIEIPVLSKCVTSPSGLSFLVLRWSKIPGGMLQEVRVPMYIEVGIPRLVPSTLELDFSTTFLQAIKYARFKITNDGTATCLFRIVWEHPNITIEPNSVGQLEPGERQTISVRFQPTTFEPLTIPIEIDSDAGVAHIMAYGIVGLPSLEFPKDYQLTDFGITPVGHIVSRDIVIKNMSPQAIVFDTTVVSCADGVLIPKTEFDVFSVTPATDTIPVEGHVTLKIGCKPRVFNVTYTAEVMLRTREGESYGFSVSAVGGKAIVRISLPAAAGLGAPTTPTTPSAALVDGHGPGHRIALPTKILSTSLIDFNAAARLPMARPELVSVAQNRPKRDLLALKAQAEALQDILQEIQTATMGQFGGLRDHQHRRISISRVRRLSGVDLPEQMVPGAARHGPSARDARHHASAAPLRRIQDRLAEVSESRYLDEDVDLDEAQTHLNADLNQMENELSDDASGSVDGDGGDSGDDERGASGSRRHSLASFSESQEKARGEDDGAADAPVAPVAETPRRMSWQEIREPVQNLLATAMHLMNDDEIEEMAYEALQNDVITHTSELVRDIREQLDTEWSFKRSYFQEALQRLEVSTLSAHHDPVVQLPTIQYSMGLARGADPTASFWLFDLPNTGNMPFDYELVALDASRVVPALTEAVESYTPRDGFTVTPLKGTLPPHSTVEFRSSFVGNIAGVWTQTFQLQSNGEIVTEFRVTVTVGLPKLRIFPEGDIHFGNTIKKTRVQREITVKNEGTYPETWRFGLPVAADSPDSPQGPADAVAAGGDDGAADGHVTFVWVGPSMGKLEPGETVTIPLHFAPPEEGFFSQTFALRWSMEPLLVKVTGTGAGTRLMPTDPQSQAIDFGNACVVGQTYVRTWSLINKGTIDARVRILPPVNPRPGKDGPTQFDLACTTDVDDDGCFAAPIDRVVTVTLAFTPQCRQKLMGHIEFLTSDDRRLPLEIRGFAGVCAWEAKGQADFHNFSIHETQTREITIYNTGDLDLYPTCHVAPADVASAFVISSQGLLASGALKPGAAWVIRFTASAPAMRFLQGDVHVVADFGRGPDDRQELTMPFRFLVYEHALVISDLGDVDLGCHLVGTAPELSRTLINYGHRPLRWRARLVPVPAAVTAASAAPAVNPAVLRGLMASAKAGNTNGANKWVLSGSDEGVLSTEEVTHLTWAFLANTIEAPRPHVVMAIIDVLQEPEADAGAGPPAVSSESMASASPAPPTAAAALNAGATAAAAAVADAFESRDAVAQWKELYRFQLTGSIGLPILVISTPVVDFGTIPLNGYGQATFTLSNEGNATVEFKTKAIQVTQGETDLLPVSLWKLDEFDLSKIPTEGTVAPGETVTCLCTFRPRELVGGRKASLTFHTQNQIRSIDLQATGAEFKLDTSELPNQLDYGGMAFGDSKALSLSLTNGSIFDVTVSLVLVEGAQAETADGTADGAASPSDAPVTEAVAPVAPAAPSYATWQFPRVVKLAANTANTATVIEESVGLKLALPGNLAESQLAAQIERLVAGGLGRATLRLTLDFGVSYLIPISWQYTVQPLALYDAASFGRRASATSSYSNNADGDDDGNHADDGLASTPLSMIDFGDQSMDTSETKAFVLYNPNPWRITVRCSVAEAQFAVTPATVVLPPKEQREVCLDFREYDTSSGSVPPRMLYETTLTIAPTAFAPHVVAPLAIPARGVLLDAPPVPVPLQSMDFGTLFAGRSRVLEGTFANVLRRAQAYKVVMDPSMRDVFQLLTPSRGQVAAKTSVPFRILFTPQQAFHYTMDLSIEAEEYTLTTSLQGDCVQPYVDVVSAFDFGIVAVGYPTDREVVVTNPFQTAMDLSVALVNPVSAPADGPSDYVVFALQQQPPTGRAHPTIHLEPMAACTLVLACDPVVVGAASTAMITLTMQAAAGTAAAGPVDHDVVVGTVRLSCRGGTLGLTALHADGEASDGEPLPLDEESVAAIVAARGGSAAASPLGGAPAGLTRRPPSGIRIVEQTRTSFVYEITFDRVGRNEVISKPLEIENYGDADIAFDLAEQSVAPELNGFTIEPRTFMLHPKSTRRLVVTVTGGQPAECEVRVRYVSCYLRTPLELTVVARITVVDRDHAAWDAAAPRGIDTLLDYMTSENERIVREPFVRVLAPVVRITGAPPADPQHPRIPFVQPDVAATDWSHVLARRPAMPETVAVPARHQPRGRAALRLDHAAAPPASAAGTHDPAAQRKLDASAFLRMMERKINMRLY</sequence>
<dbReference type="InterPro" id="IPR052614">
    <property type="entry name" value="CFAP65"/>
</dbReference>
<keyword evidence="3" id="KW-1185">Reference proteome</keyword>
<dbReference type="Gene3D" id="2.60.40.10">
    <property type="entry name" value="Immunoglobulins"/>
    <property type="match status" value="8"/>
</dbReference>
<dbReference type="EMBL" id="ML014125">
    <property type="protein sequence ID" value="RKP03273.1"/>
    <property type="molecule type" value="Genomic_DNA"/>
</dbReference>
<evidence type="ECO:0000313" key="2">
    <source>
        <dbReference type="EMBL" id="RKP03273.1"/>
    </source>
</evidence>
<feature type="compositionally biased region" description="Low complexity" evidence="1">
    <location>
        <begin position="3494"/>
        <end position="3503"/>
    </location>
</feature>
<feature type="compositionally biased region" description="Basic residues" evidence="1">
    <location>
        <begin position="1401"/>
        <end position="1417"/>
    </location>
</feature>
<feature type="region of interest" description="Disordered" evidence="1">
    <location>
        <begin position="3377"/>
        <end position="3408"/>
    </location>
</feature>
<dbReference type="PANTHER" id="PTHR46127:SF1">
    <property type="entry name" value="CILIA- AND FLAGELLA-ASSOCIATED PROTEIN 65"/>
    <property type="match status" value="1"/>
</dbReference>
<feature type="region of interest" description="Disordered" evidence="1">
    <location>
        <begin position="3446"/>
        <end position="3510"/>
    </location>
</feature>
<feature type="compositionally biased region" description="Polar residues" evidence="1">
    <location>
        <begin position="1794"/>
        <end position="1803"/>
    </location>
</feature>
<feature type="compositionally biased region" description="Low complexity" evidence="1">
    <location>
        <begin position="1"/>
        <end position="13"/>
    </location>
</feature>
<dbReference type="PANTHER" id="PTHR46127">
    <property type="entry name" value="CILIA- AND FLAGELLA-ASSOCIATED PROTEIN 65"/>
    <property type="match status" value="1"/>
</dbReference>
<feature type="region of interest" description="Disordered" evidence="1">
    <location>
        <begin position="1775"/>
        <end position="1803"/>
    </location>
</feature>
<dbReference type="STRING" id="1555241.A0A4P9XCV0"/>
<dbReference type="InterPro" id="IPR013783">
    <property type="entry name" value="Ig-like_fold"/>
</dbReference>
<proteinExistence type="predicted"/>
<feature type="compositionally biased region" description="Gly residues" evidence="1">
    <location>
        <begin position="1147"/>
        <end position="1164"/>
    </location>
</feature>